<protein>
    <submittedName>
        <fullName evidence="6">DNA-binding transcriptional regulator, MurR/RpiR family, contains HTH and SIS domains</fullName>
    </submittedName>
</protein>
<dbReference type="STRING" id="504797.SAMN05421678_101342"/>
<keyword evidence="2 6" id="KW-0238">DNA-binding</keyword>
<dbReference type="InterPro" id="IPR009057">
    <property type="entry name" value="Homeodomain-like_sf"/>
</dbReference>
<dbReference type="InterPro" id="IPR035472">
    <property type="entry name" value="RpiR-like_SIS"/>
</dbReference>
<dbReference type="GO" id="GO:0003677">
    <property type="term" value="F:DNA binding"/>
    <property type="evidence" value="ECO:0007669"/>
    <property type="project" value="UniProtKB-KW"/>
</dbReference>
<evidence type="ECO:0000313" key="6">
    <source>
        <dbReference type="EMBL" id="SFF66970.1"/>
    </source>
</evidence>
<dbReference type="PROSITE" id="PS51071">
    <property type="entry name" value="HTH_RPIR"/>
    <property type="match status" value="1"/>
</dbReference>
<keyword evidence="3" id="KW-0804">Transcription</keyword>
<dbReference type="InterPro" id="IPR036388">
    <property type="entry name" value="WH-like_DNA-bd_sf"/>
</dbReference>
<dbReference type="PROSITE" id="PS51464">
    <property type="entry name" value="SIS"/>
    <property type="match status" value="1"/>
</dbReference>
<reference evidence="6 7" key="1">
    <citation type="submission" date="2016-10" db="EMBL/GenBank/DDBJ databases">
        <authorList>
            <person name="de Groot N.N."/>
        </authorList>
    </citation>
    <scope>NUCLEOTIDE SEQUENCE [LARGE SCALE GENOMIC DNA]</scope>
    <source>
        <strain evidence="6 7">CPCC 202808</strain>
    </source>
</reference>
<dbReference type="GO" id="GO:0097367">
    <property type="term" value="F:carbohydrate derivative binding"/>
    <property type="evidence" value="ECO:0007669"/>
    <property type="project" value="InterPro"/>
</dbReference>
<accession>A0A1I2KL47</accession>
<name>A0A1I2KL47_9ACTN</name>
<sequence length="328" mass="34513">MAVASVAGHALPGCEGKLLSIMGKNSKIPEADPVAEGVVIRIRALAPSLSPAERRVASLVLEDPEGASARTITELARAAGTSETTVIRFCKVLGLPGYPELRLRLAAESARESARDGDRGRVVGSDIGPDDSMAQIVEKVAFADARAVEETARQLDVEVVETVSEVLAAARRTELFGVGASAFVALDFQQKLHRIGRLAFAWVDTHAALASAALLGPGDVAVGISHTGMTGDTIEVLAQARDRGATTVALTNFPRSPIADVADYVLTTAARETTFRSGATASRIAQLTVVDCLFVAVARRHYDKTMGALEVTFDAISGRRVAASRGRR</sequence>
<dbReference type="AlphaFoldDB" id="A0A1I2KL47"/>
<evidence type="ECO:0000256" key="2">
    <source>
        <dbReference type="ARBA" id="ARBA00023125"/>
    </source>
</evidence>
<evidence type="ECO:0000256" key="3">
    <source>
        <dbReference type="ARBA" id="ARBA00023163"/>
    </source>
</evidence>
<feature type="domain" description="HTH rpiR-type" evidence="4">
    <location>
        <begin position="36"/>
        <end position="112"/>
    </location>
</feature>
<dbReference type="Pfam" id="PF01380">
    <property type="entry name" value="SIS"/>
    <property type="match status" value="1"/>
</dbReference>
<evidence type="ECO:0000256" key="1">
    <source>
        <dbReference type="ARBA" id="ARBA00023015"/>
    </source>
</evidence>
<dbReference type="InterPro" id="IPR000281">
    <property type="entry name" value="HTH_RpiR"/>
</dbReference>
<dbReference type="EMBL" id="FOOI01000001">
    <property type="protein sequence ID" value="SFF66970.1"/>
    <property type="molecule type" value="Genomic_DNA"/>
</dbReference>
<keyword evidence="1" id="KW-0805">Transcription regulation</keyword>
<feature type="domain" description="SIS" evidence="5">
    <location>
        <begin position="163"/>
        <end position="303"/>
    </location>
</feature>
<evidence type="ECO:0000259" key="5">
    <source>
        <dbReference type="PROSITE" id="PS51464"/>
    </source>
</evidence>
<gene>
    <name evidence="6" type="ORF">SAMN05421678_101342</name>
</gene>
<dbReference type="GO" id="GO:0003700">
    <property type="term" value="F:DNA-binding transcription factor activity"/>
    <property type="evidence" value="ECO:0007669"/>
    <property type="project" value="InterPro"/>
</dbReference>
<dbReference type="GO" id="GO:1901135">
    <property type="term" value="P:carbohydrate derivative metabolic process"/>
    <property type="evidence" value="ECO:0007669"/>
    <property type="project" value="InterPro"/>
</dbReference>
<dbReference type="Gene3D" id="3.40.50.10490">
    <property type="entry name" value="Glucose-6-phosphate isomerase like protein, domain 1"/>
    <property type="match status" value="1"/>
</dbReference>
<evidence type="ECO:0000313" key="7">
    <source>
        <dbReference type="Proteomes" id="UP000199052"/>
    </source>
</evidence>
<dbReference type="InterPro" id="IPR047640">
    <property type="entry name" value="RpiR-like"/>
</dbReference>
<dbReference type="Pfam" id="PF01418">
    <property type="entry name" value="HTH_6"/>
    <property type="match status" value="1"/>
</dbReference>
<dbReference type="Gene3D" id="1.10.10.10">
    <property type="entry name" value="Winged helix-like DNA-binding domain superfamily/Winged helix DNA-binding domain"/>
    <property type="match status" value="1"/>
</dbReference>
<dbReference type="Proteomes" id="UP000199052">
    <property type="component" value="Unassembled WGS sequence"/>
</dbReference>
<dbReference type="PANTHER" id="PTHR30514">
    <property type="entry name" value="GLUCOKINASE"/>
    <property type="match status" value="1"/>
</dbReference>
<proteinExistence type="predicted"/>
<dbReference type="InterPro" id="IPR001347">
    <property type="entry name" value="SIS_dom"/>
</dbReference>
<dbReference type="CDD" id="cd05013">
    <property type="entry name" value="SIS_RpiR"/>
    <property type="match status" value="1"/>
</dbReference>
<dbReference type="PANTHER" id="PTHR30514:SF1">
    <property type="entry name" value="HTH-TYPE TRANSCRIPTIONAL REGULATOR HEXR-RELATED"/>
    <property type="match status" value="1"/>
</dbReference>
<dbReference type="SUPFAM" id="SSF46689">
    <property type="entry name" value="Homeodomain-like"/>
    <property type="match status" value="1"/>
</dbReference>
<dbReference type="SUPFAM" id="SSF53697">
    <property type="entry name" value="SIS domain"/>
    <property type="match status" value="1"/>
</dbReference>
<evidence type="ECO:0000259" key="4">
    <source>
        <dbReference type="PROSITE" id="PS51071"/>
    </source>
</evidence>
<dbReference type="InterPro" id="IPR046348">
    <property type="entry name" value="SIS_dom_sf"/>
</dbReference>
<organism evidence="6 7">
    <name type="scientific">Actinopolymorpha cephalotaxi</name>
    <dbReference type="NCBI Taxonomy" id="504797"/>
    <lineage>
        <taxon>Bacteria</taxon>
        <taxon>Bacillati</taxon>
        <taxon>Actinomycetota</taxon>
        <taxon>Actinomycetes</taxon>
        <taxon>Propionibacteriales</taxon>
        <taxon>Actinopolymorphaceae</taxon>
        <taxon>Actinopolymorpha</taxon>
    </lineage>
</organism>